<reference evidence="2" key="2">
    <citation type="submission" date="2020-09" db="EMBL/GenBank/DDBJ databases">
        <authorList>
            <person name="Sun Q."/>
            <person name="Ohkuma M."/>
        </authorList>
    </citation>
    <scope>NUCLEOTIDE SEQUENCE</scope>
    <source>
        <strain evidence="2">JCM 3086</strain>
    </source>
</reference>
<dbReference type="Pfam" id="PF00106">
    <property type="entry name" value="adh_short"/>
    <property type="match status" value="1"/>
</dbReference>
<evidence type="ECO:0000313" key="3">
    <source>
        <dbReference type="Proteomes" id="UP000657574"/>
    </source>
</evidence>
<dbReference type="InterPro" id="IPR002347">
    <property type="entry name" value="SDR_fam"/>
</dbReference>
<dbReference type="SMART" id="SM00822">
    <property type="entry name" value="PKS_KR"/>
    <property type="match status" value="1"/>
</dbReference>
<evidence type="ECO:0000259" key="1">
    <source>
        <dbReference type="SMART" id="SM00822"/>
    </source>
</evidence>
<dbReference type="EMBL" id="BMQA01000014">
    <property type="protein sequence ID" value="GGJ28879.1"/>
    <property type="molecule type" value="Genomic_DNA"/>
</dbReference>
<dbReference type="PANTHER" id="PTHR43976">
    <property type="entry name" value="SHORT CHAIN DEHYDROGENASE"/>
    <property type="match status" value="1"/>
</dbReference>
<dbReference type="RefSeq" id="WP_189313063.1">
    <property type="nucleotide sequence ID" value="NZ_BMQA01000014.1"/>
</dbReference>
<organism evidence="2 3">
    <name type="scientific">Streptomyces brasiliensis</name>
    <dbReference type="NCBI Taxonomy" id="1954"/>
    <lineage>
        <taxon>Bacteria</taxon>
        <taxon>Bacillati</taxon>
        <taxon>Actinomycetota</taxon>
        <taxon>Actinomycetes</taxon>
        <taxon>Kitasatosporales</taxon>
        <taxon>Streptomycetaceae</taxon>
        <taxon>Streptomyces</taxon>
    </lineage>
</organism>
<dbReference type="InterPro" id="IPR057326">
    <property type="entry name" value="KR_dom"/>
</dbReference>
<dbReference type="Proteomes" id="UP000657574">
    <property type="component" value="Unassembled WGS sequence"/>
</dbReference>
<dbReference type="InterPro" id="IPR036291">
    <property type="entry name" value="NAD(P)-bd_dom_sf"/>
</dbReference>
<feature type="domain" description="Ketoreductase" evidence="1">
    <location>
        <begin position="7"/>
        <end position="186"/>
    </location>
</feature>
<keyword evidence="3" id="KW-1185">Reference proteome</keyword>
<accession>A0A917NTP1</accession>
<comment type="caution">
    <text evidence="2">The sequence shown here is derived from an EMBL/GenBank/DDBJ whole genome shotgun (WGS) entry which is preliminary data.</text>
</comment>
<dbReference type="Gene3D" id="3.40.50.720">
    <property type="entry name" value="NAD(P)-binding Rossmann-like Domain"/>
    <property type="match status" value="1"/>
</dbReference>
<protein>
    <submittedName>
        <fullName evidence="2">Short-chain dehydrogenase/reductase</fullName>
    </submittedName>
</protein>
<reference evidence="2" key="1">
    <citation type="journal article" date="2014" name="Int. J. Syst. Evol. Microbiol.">
        <title>Complete genome sequence of Corynebacterium casei LMG S-19264T (=DSM 44701T), isolated from a smear-ripened cheese.</title>
        <authorList>
            <consortium name="US DOE Joint Genome Institute (JGI-PGF)"/>
            <person name="Walter F."/>
            <person name="Albersmeier A."/>
            <person name="Kalinowski J."/>
            <person name="Ruckert C."/>
        </authorList>
    </citation>
    <scope>NUCLEOTIDE SEQUENCE</scope>
    <source>
        <strain evidence="2">JCM 3086</strain>
    </source>
</reference>
<gene>
    <name evidence="2" type="ORF">GCM10010121_045240</name>
</gene>
<name>A0A917NTP1_9ACTN</name>
<dbReference type="SUPFAM" id="SSF51735">
    <property type="entry name" value="NAD(P)-binding Rossmann-fold domains"/>
    <property type="match status" value="1"/>
</dbReference>
<proteinExistence type="predicted"/>
<dbReference type="PRINTS" id="PR00081">
    <property type="entry name" value="GDHRDH"/>
</dbReference>
<evidence type="ECO:0000313" key="2">
    <source>
        <dbReference type="EMBL" id="GGJ28879.1"/>
    </source>
</evidence>
<dbReference type="PANTHER" id="PTHR43976:SF9">
    <property type="entry name" value="OXIDOREDUCTASE"/>
    <property type="match status" value="1"/>
</dbReference>
<dbReference type="InterPro" id="IPR051911">
    <property type="entry name" value="SDR_oxidoreductase"/>
</dbReference>
<dbReference type="AlphaFoldDB" id="A0A917NTP1"/>
<sequence>MSTASSHTVLVTGAGTGMGALSSVSLAQAGHRVFASMRDPQGRNAEKAQALLAQAKDAPGELSVVELDVLSEESAAAAVEKAVQQAGGIDVVVHNAAHLLVGVTEAFSPEEVIRSFDVNAVGALRVNRAVLPVMRRQESGLLLWIGSGTTRAIPPFLAAYTAAKAAFDAFAESTAWEVTAYGIETTIVMPGVFTHGTAHFANAAFPADTERTAAYDKIAPFLASMGEDTERMMVNGVSADPQIVADEVVRVVGLPVGQRPRRAVADGSDYGAEIINGAAEELRLRLARRMGVTRLLGRI</sequence>